<dbReference type="EMBL" id="OFSP01000038">
    <property type="protein sequence ID" value="SOY67467.1"/>
    <property type="molecule type" value="Genomic_DNA"/>
</dbReference>
<geneLocation type="plasmid" evidence="2">
    <name>II</name>
</geneLocation>
<reference evidence="2 3" key="2">
    <citation type="submission" date="2018-01" db="EMBL/GenBank/DDBJ databases">
        <authorList>
            <person name="Gaut B.S."/>
            <person name="Morton B.R."/>
            <person name="Clegg M.T."/>
            <person name="Duvall M.R."/>
        </authorList>
    </citation>
    <scope>NUCLEOTIDE SEQUENCE [LARGE SCALE GENOMIC DNA]</scope>
    <source>
        <strain evidence="2">Cupriavidus taiwanensis LMG 19425</strain>
        <plasmid evidence="3">Plasmid ii</plasmid>
    </source>
</reference>
<gene>
    <name evidence="1" type="ORF">CBM2589_A80162</name>
    <name evidence="2" type="ORF">CT19425_MP20273</name>
</gene>
<sequence length="36" mass="4316">MARLAGFEPTTPWFVAKYSIQLSYSRTREAQLYRNY</sequence>
<evidence type="ECO:0000313" key="1">
    <source>
        <dbReference type="EMBL" id="SOY67467.1"/>
    </source>
</evidence>
<evidence type="ECO:0000313" key="2">
    <source>
        <dbReference type="EMBL" id="SPK74563.1"/>
    </source>
</evidence>
<dbReference type="AntiFam" id="ANF00014">
    <property type="entry name" value="tRNA translation"/>
</dbReference>
<name>A0A375IIH9_9BURK</name>
<protein>
    <submittedName>
        <fullName evidence="2">Uncharacterized protein</fullName>
    </submittedName>
</protein>
<accession>A0A375IIH9</accession>
<reference evidence="1" key="1">
    <citation type="submission" date="2018-01" db="EMBL/GenBank/DDBJ databases">
        <authorList>
            <person name="Clerissi C."/>
        </authorList>
    </citation>
    <scope>NUCLEOTIDE SEQUENCE</scope>
    <source>
        <strain evidence="1">Cupriavidus taiwanensis STM 3521</strain>
    </source>
</reference>
<organism evidence="2 3">
    <name type="scientific">Cupriavidus taiwanensis</name>
    <dbReference type="NCBI Taxonomy" id="164546"/>
    <lineage>
        <taxon>Bacteria</taxon>
        <taxon>Pseudomonadati</taxon>
        <taxon>Pseudomonadota</taxon>
        <taxon>Betaproteobacteria</taxon>
        <taxon>Burkholderiales</taxon>
        <taxon>Burkholderiaceae</taxon>
        <taxon>Cupriavidus</taxon>
    </lineage>
</organism>
<evidence type="ECO:0000313" key="3">
    <source>
        <dbReference type="Proteomes" id="UP000255505"/>
    </source>
</evidence>
<keyword evidence="2" id="KW-0614">Plasmid</keyword>
<dbReference type="Proteomes" id="UP000256297">
    <property type="component" value="Chromosome CBM2589_a"/>
</dbReference>
<proteinExistence type="predicted"/>
<dbReference type="Proteomes" id="UP000255505">
    <property type="component" value="Plasmid II"/>
</dbReference>
<dbReference type="EMBL" id="LT991977">
    <property type="protein sequence ID" value="SPK74563.1"/>
    <property type="molecule type" value="Genomic_DNA"/>
</dbReference>
<dbReference type="AlphaFoldDB" id="A0A375IIH9"/>